<keyword evidence="4" id="KW-1185">Reference proteome</keyword>
<evidence type="ECO:0000313" key="3">
    <source>
        <dbReference type="EMBL" id="PMD13110.1"/>
    </source>
</evidence>
<keyword evidence="1" id="KW-0521">NADP</keyword>
<evidence type="ECO:0000256" key="1">
    <source>
        <dbReference type="ARBA" id="ARBA00022857"/>
    </source>
</evidence>
<name>A0A2J6PGG7_9HELO</name>
<dbReference type="STRING" id="1745343.A0A2J6PGG7"/>
<dbReference type="Proteomes" id="UP000235672">
    <property type="component" value="Unassembled WGS sequence"/>
</dbReference>
<protein>
    <recommendedName>
        <fullName evidence="5">NmrA-like domain-containing protein</fullName>
    </recommendedName>
</protein>
<dbReference type="PANTHER" id="PTHR47706">
    <property type="entry name" value="NMRA-LIKE FAMILY PROTEIN"/>
    <property type="match status" value="1"/>
</dbReference>
<gene>
    <name evidence="3" type="ORF">NA56DRAFT_683154</name>
</gene>
<dbReference type="GO" id="GO:0016491">
    <property type="term" value="F:oxidoreductase activity"/>
    <property type="evidence" value="ECO:0007669"/>
    <property type="project" value="UniProtKB-KW"/>
</dbReference>
<accession>A0A2J6PGG7</accession>
<dbReference type="PANTHER" id="PTHR47706:SF7">
    <property type="entry name" value="CIPA-LIKE, PUTATIVE (AFU_ORTHOLOGUE AFUA_1G01630)-RELATED"/>
    <property type="match status" value="1"/>
</dbReference>
<dbReference type="AlphaFoldDB" id="A0A2J6PGG7"/>
<organism evidence="3 4">
    <name type="scientific">Hyaloscypha hepaticicola</name>
    <dbReference type="NCBI Taxonomy" id="2082293"/>
    <lineage>
        <taxon>Eukaryota</taxon>
        <taxon>Fungi</taxon>
        <taxon>Dikarya</taxon>
        <taxon>Ascomycota</taxon>
        <taxon>Pezizomycotina</taxon>
        <taxon>Leotiomycetes</taxon>
        <taxon>Helotiales</taxon>
        <taxon>Hyaloscyphaceae</taxon>
        <taxon>Hyaloscypha</taxon>
    </lineage>
</organism>
<dbReference type="OrthoDB" id="419598at2759"/>
<proteinExistence type="predicted"/>
<sequence length="226" mass="25268">MDTLNYIANVALVGNVGSFVTSSLLKTGKHTITAITRIDNALIITLSGHTLKETEMQLINVAGEAGVPWIFPNEWSLDTINEALVKDIFVFQFKAIQDLGKSSFISIITGFWYQYSLVIPVTFGIDFNKRAVTFFNKGEIKISKSSAIRVTDTKESNWNIVHESLKEGYEIEIKEIGEGKMSGFAKMIFTRVFYPDSYRDFEAGKGTANELLGLEKEDLDVTTREA</sequence>
<evidence type="ECO:0008006" key="5">
    <source>
        <dbReference type="Google" id="ProtNLM"/>
    </source>
</evidence>
<reference evidence="3 4" key="1">
    <citation type="submission" date="2016-05" db="EMBL/GenBank/DDBJ databases">
        <title>A degradative enzymes factory behind the ericoid mycorrhizal symbiosis.</title>
        <authorList>
            <consortium name="DOE Joint Genome Institute"/>
            <person name="Martino E."/>
            <person name="Morin E."/>
            <person name="Grelet G."/>
            <person name="Kuo A."/>
            <person name="Kohler A."/>
            <person name="Daghino S."/>
            <person name="Barry K."/>
            <person name="Choi C."/>
            <person name="Cichocki N."/>
            <person name="Clum A."/>
            <person name="Copeland A."/>
            <person name="Hainaut M."/>
            <person name="Haridas S."/>
            <person name="Labutti K."/>
            <person name="Lindquist E."/>
            <person name="Lipzen A."/>
            <person name="Khouja H.-R."/>
            <person name="Murat C."/>
            <person name="Ohm R."/>
            <person name="Olson A."/>
            <person name="Spatafora J."/>
            <person name="Veneault-Fourrey C."/>
            <person name="Henrissat B."/>
            <person name="Grigoriev I."/>
            <person name="Martin F."/>
            <person name="Perotto S."/>
        </authorList>
    </citation>
    <scope>NUCLEOTIDE SEQUENCE [LARGE SCALE GENOMIC DNA]</scope>
    <source>
        <strain evidence="3 4">UAMH 7357</strain>
    </source>
</reference>
<dbReference type="InterPro" id="IPR051609">
    <property type="entry name" value="NmrA/Isoflavone_reductase-like"/>
</dbReference>
<evidence type="ECO:0000313" key="4">
    <source>
        <dbReference type="Proteomes" id="UP000235672"/>
    </source>
</evidence>
<keyword evidence="2" id="KW-0560">Oxidoreductase</keyword>
<evidence type="ECO:0000256" key="2">
    <source>
        <dbReference type="ARBA" id="ARBA00023002"/>
    </source>
</evidence>
<dbReference type="EMBL" id="KZ613536">
    <property type="protein sequence ID" value="PMD13110.1"/>
    <property type="molecule type" value="Genomic_DNA"/>
</dbReference>